<evidence type="ECO:0000313" key="3">
    <source>
        <dbReference type="Proteomes" id="UP001295684"/>
    </source>
</evidence>
<reference evidence="2" key="1">
    <citation type="submission" date="2023-07" db="EMBL/GenBank/DDBJ databases">
        <authorList>
            <consortium name="AG Swart"/>
            <person name="Singh M."/>
            <person name="Singh A."/>
            <person name="Seah K."/>
            <person name="Emmerich C."/>
        </authorList>
    </citation>
    <scope>NUCLEOTIDE SEQUENCE</scope>
    <source>
        <strain evidence="2">DP1</strain>
    </source>
</reference>
<comment type="caution">
    <text evidence="2">The sequence shown here is derived from an EMBL/GenBank/DDBJ whole genome shotgun (WGS) entry which is preliminary data.</text>
</comment>
<feature type="compositionally biased region" description="Low complexity" evidence="1">
    <location>
        <begin position="47"/>
        <end position="58"/>
    </location>
</feature>
<dbReference type="AlphaFoldDB" id="A0AAD1XZF0"/>
<accession>A0AAD1XZF0</accession>
<feature type="compositionally biased region" description="Basic and acidic residues" evidence="1">
    <location>
        <begin position="59"/>
        <end position="69"/>
    </location>
</feature>
<evidence type="ECO:0000313" key="2">
    <source>
        <dbReference type="EMBL" id="CAI2381927.1"/>
    </source>
</evidence>
<sequence>MQTRSQISKQKSKCHVIFGKLSSDESESDSSSESESRLRQLANSYTKLGGLSKSSRSSIGDRYDEDHHSSPSKALSKKIGFRAYRGGDHREERSFELQKGDSKSPSRPPLKENSCGLSASRPDGKTMDPNFGKQVQEMSKMLTIQLHDENGKMLFGSTFSVDTSKKSTIQLNIFQDSIIGYKSM</sequence>
<organism evidence="2 3">
    <name type="scientific">Euplotes crassus</name>
    <dbReference type="NCBI Taxonomy" id="5936"/>
    <lineage>
        <taxon>Eukaryota</taxon>
        <taxon>Sar</taxon>
        <taxon>Alveolata</taxon>
        <taxon>Ciliophora</taxon>
        <taxon>Intramacronucleata</taxon>
        <taxon>Spirotrichea</taxon>
        <taxon>Hypotrichia</taxon>
        <taxon>Euplotida</taxon>
        <taxon>Euplotidae</taxon>
        <taxon>Moneuplotes</taxon>
    </lineage>
</organism>
<dbReference type="EMBL" id="CAMPGE010024061">
    <property type="protein sequence ID" value="CAI2381927.1"/>
    <property type="molecule type" value="Genomic_DNA"/>
</dbReference>
<evidence type="ECO:0000256" key="1">
    <source>
        <dbReference type="SAM" id="MobiDB-lite"/>
    </source>
</evidence>
<gene>
    <name evidence="2" type="ORF">ECRASSUSDP1_LOCUS23393</name>
</gene>
<protein>
    <submittedName>
        <fullName evidence="2">Uncharacterized protein</fullName>
    </submittedName>
</protein>
<feature type="compositionally biased region" description="Basic and acidic residues" evidence="1">
    <location>
        <begin position="85"/>
        <end position="104"/>
    </location>
</feature>
<keyword evidence="3" id="KW-1185">Reference proteome</keyword>
<feature type="region of interest" description="Disordered" evidence="1">
    <location>
        <begin position="1"/>
        <end position="129"/>
    </location>
</feature>
<proteinExistence type="predicted"/>
<name>A0AAD1XZF0_EUPCR</name>
<dbReference type="Proteomes" id="UP001295684">
    <property type="component" value="Unassembled WGS sequence"/>
</dbReference>